<dbReference type="Proteomes" id="UP000242444">
    <property type="component" value="Unassembled WGS sequence"/>
</dbReference>
<feature type="domain" description="HTH merR-type" evidence="8">
    <location>
        <begin position="7"/>
        <end position="75"/>
    </location>
</feature>
<dbReference type="OrthoDB" id="9802944at2"/>
<dbReference type="Pfam" id="PF09278">
    <property type="entry name" value="MerR-DNA-bind"/>
    <property type="match status" value="1"/>
</dbReference>
<keyword evidence="5" id="KW-0805">Transcription regulation</keyword>
<dbReference type="Pfam" id="PF00376">
    <property type="entry name" value="MerR"/>
    <property type="match status" value="1"/>
</dbReference>
<dbReference type="RefSeq" id="WP_094865543.1">
    <property type="nucleotide sequence ID" value="NZ_NKYE01000020.1"/>
</dbReference>
<evidence type="ECO:0000259" key="8">
    <source>
        <dbReference type="PROSITE" id="PS50937"/>
    </source>
</evidence>
<sequence length="153" mass="17018">MTKLADHLSIGQVSERSGVPHTALRFYEERGLIHAERSAGNQRRYPRAVLRRIAFIRSAQRVGLTLEQISDALATLPRDHAPTKADWTRLSRNWRDELDLRIDALQRLRDRLTGCIGCGCLSLRTCTLNNSEDEMAGFGPGAPLLSPVGEGGR</sequence>
<evidence type="ECO:0000256" key="4">
    <source>
        <dbReference type="ARBA" id="ARBA00023014"/>
    </source>
</evidence>
<keyword evidence="2" id="KW-0479">Metal-binding</keyword>
<dbReference type="Gene3D" id="1.10.1660.10">
    <property type="match status" value="1"/>
</dbReference>
<comment type="caution">
    <text evidence="9">The sequence shown here is derived from an EMBL/GenBank/DDBJ whole genome shotgun (WGS) entry which is preliminary data.</text>
</comment>
<name>A0A263CZF4_9PSEU</name>
<evidence type="ECO:0000256" key="6">
    <source>
        <dbReference type="ARBA" id="ARBA00023125"/>
    </source>
</evidence>
<dbReference type="PANTHER" id="PTHR30204:SF0">
    <property type="entry name" value="REDOX-SENSITIVE TRANSCRIPTIONAL ACTIVATOR SOXR"/>
    <property type="match status" value="1"/>
</dbReference>
<evidence type="ECO:0000313" key="10">
    <source>
        <dbReference type="Proteomes" id="UP000242444"/>
    </source>
</evidence>
<dbReference type="EMBL" id="NKYE01000020">
    <property type="protein sequence ID" value="OZM70485.1"/>
    <property type="molecule type" value="Genomic_DNA"/>
</dbReference>
<dbReference type="PANTHER" id="PTHR30204">
    <property type="entry name" value="REDOX-CYCLING DRUG-SENSING TRANSCRIPTIONAL ACTIVATOR SOXR"/>
    <property type="match status" value="1"/>
</dbReference>
<dbReference type="SMART" id="SM00422">
    <property type="entry name" value="HTH_MERR"/>
    <property type="match status" value="1"/>
</dbReference>
<gene>
    <name evidence="9" type="primary">soxR</name>
    <name evidence="9" type="ORF">CFN78_25340</name>
</gene>
<dbReference type="SUPFAM" id="SSF46955">
    <property type="entry name" value="Putative DNA-binding domain"/>
    <property type="match status" value="1"/>
</dbReference>
<reference evidence="9 10" key="1">
    <citation type="submission" date="2017-07" db="EMBL/GenBank/DDBJ databases">
        <title>Amycolatopsis antarcticus sp. nov., isolated from the surface of an Antarcticus brown macroalga.</title>
        <authorList>
            <person name="Wang J."/>
            <person name="Leiva S."/>
            <person name="Huang J."/>
            <person name="Huang Y."/>
        </authorList>
    </citation>
    <scope>NUCLEOTIDE SEQUENCE [LARGE SCALE GENOMIC DNA]</scope>
    <source>
        <strain evidence="9 10">AU-G6</strain>
    </source>
</reference>
<keyword evidence="3" id="KW-0408">Iron</keyword>
<organism evidence="9 10">
    <name type="scientific">Amycolatopsis antarctica</name>
    <dbReference type="NCBI Taxonomy" id="1854586"/>
    <lineage>
        <taxon>Bacteria</taxon>
        <taxon>Bacillati</taxon>
        <taxon>Actinomycetota</taxon>
        <taxon>Actinomycetes</taxon>
        <taxon>Pseudonocardiales</taxon>
        <taxon>Pseudonocardiaceae</taxon>
        <taxon>Amycolatopsis</taxon>
    </lineage>
</organism>
<dbReference type="InterPro" id="IPR015358">
    <property type="entry name" value="Tscrpt_reg_MerR_DNA-bd"/>
</dbReference>
<dbReference type="AlphaFoldDB" id="A0A263CZF4"/>
<evidence type="ECO:0000256" key="1">
    <source>
        <dbReference type="ARBA" id="ARBA00022714"/>
    </source>
</evidence>
<evidence type="ECO:0000256" key="2">
    <source>
        <dbReference type="ARBA" id="ARBA00022723"/>
    </source>
</evidence>
<dbReference type="PROSITE" id="PS50937">
    <property type="entry name" value="HTH_MERR_2"/>
    <property type="match status" value="1"/>
</dbReference>
<keyword evidence="6" id="KW-0238">DNA-binding</keyword>
<dbReference type="PRINTS" id="PR00040">
    <property type="entry name" value="HTHMERR"/>
</dbReference>
<dbReference type="InterPro" id="IPR010211">
    <property type="entry name" value="Redox-sen_tscrpt-act_SoxR"/>
</dbReference>
<proteinExistence type="predicted"/>
<dbReference type="GO" id="GO:0003700">
    <property type="term" value="F:DNA-binding transcription factor activity"/>
    <property type="evidence" value="ECO:0007669"/>
    <property type="project" value="InterPro"/>
</dbReference>
<evidence type="ECO:0000256" key="7">
    <source>
        <dbReference type="ARBA" id="ARBA00023163"/>
    </source>
</evidence>
<accession>A0A263CZF4</accession>
<keyword evidence="4" id="KW-0411">Iron-sulfur</keyword>
<dbReference type="GO" id="GO:0006979">
    <property type="term" value="P:response to oxidative stress"/>
    <property type="evidence" value="ECO:0007669"/>
    <property type="project" value="InterPro"/>
</dbReference>
<evidence type="ECO:0000256" key="3">
    <source>
        <dbReference type="ARBA" id="ARBA00023004"/>
    </source>
</evidence>
<dbReference type="InterPro" id="IPR047057">
    <property type="entry name" value="MerR_fam"/>
</dbReference>
<protein>
    <submittedName>
        <fullName evidence="9">Redox-sensitive transcriptional activator SoxR</fullName>
    </submittedName>
</protein>
<dbReference type="InterPro" id="IPR000551">
    <property type="entry name" value="MerR-type_HTH_dom"/>
</dbReference>
<dbReference type="InterPro" id="IPR009061">
    <property type="entry name" value="DNA-bd_dom_put_sf"/>
</dbReference>
<dbReference type="NCBIfam" id="TIGR01950">
    <property type="entry name" value="SoxR"/>
    <property type="match status" value="1"/>
</dbReference>
<dbReference type="GO" id="GO:0003677">
    <property type="term" value="F:DNA binding"/>
    <property type="evidence" value="ECO:0007669"/>
    <property type="project" value="UniProtKB-KW"/>
</dbReference>
<keyword evidence="1" id="KW-0001">2Fe-2S</keyword>
<keyword evidence="7" id="KW-0804">Transcription</keyword>
<evidence type="ECO:0000313" key="9">
    <source>
        <dbReference type="EMBL" id="OZM70485.1"/>
    </source>
</evidence>
<dbReference type="InParanoid" id="A0A263CZF4"/>
<dbReference type="CDD" id="cd01110">
    <property type="entry name" value="HTH_SoxR"/>
    <property type="match status" value="1"/>
</dbReference>
<dbReference type="GO" id="GO:0046872">
    <property type="term" value="F:metal ion binding"/>
    <property type="evidence" value="ECO:0007669"/>
    <property type="project" value="UniProtKB-KW"/>
</dbReference>
<evidence type="ECO:0000256" key="5">
    <source>
        <dbReference type="ARBA" id="ARBA00023015"/>
    </source>
</evidence>
<dbReference type="GO" id="GO:0051537">
    <property type="term" value="F:2 iron, 2 sulfur cluster binding"/>
    <property type="evidence" value="ECO:0007669"/>
    <property type="project" value="UniProtKB-KW"/>
</dbReference>
<keyword evidence="10" id="KW-1185">Reference proteome</keyword>